<reference evidence="1 2" key="1">
    <citation type="journal article" date="2021" name="Nat. Plants">
        <title>The Taxus genome provides insights into paclitaxel biosynthesis.</title>
        <authorList>
            <person name="Xiong X."/>
            <person name="Gou J."/>
            <person name="Liao Q."/>
            <person name="Li Y."/>
            <person name="Zhou Q."/>
            <person name="Bi G."/>
            <person name="Li C."/>
            <person name="Du R."/>
            <person name="Wang X."/>
            <person name="Sun T."/>
            <person name="Guo L."/>
            <person name="Liang H."/>
            <person name="Lu P."/>
            <person name="Wu Y."/>
            <person name="Zhang Z."/>
            <person name="Ro D.K."/>
            <person name="Shang Y."/>
            <person name="Huang S."/>
            <person name="Yan J."/>
        </authorList>
    </citation>
    <scope>NUCLEOTIDE SEQUENCE [LARGE SCALE GENOMIC DNA]</scope>
    <source>
        <strain evidence="1">Ta-2019</strain>
    </source>
</reference>
<feature type="non-terminal residue" evidence="1">
    <location>
        <position position="89"/>
    </location>
</feature>
<accession>A0AA38CTZ2</accession>
<proteinExistence type="predicted"/>
<sequence length="89" mass="10270">MEDPNRSVQPKQRTFVLGHPGQKYAEDAKSQESREKMESHHMYLLQRGTRKHESAEVGYFHLGQSGQKYVQDAGNAKTLKWPKAKKKSQ</sequence>
<dbReference type="AlphaFoldDB" id="A0AA38CTZ2"/>
<name>A0AA38CTZ2_TAXCH</name>
<dbReference type="Proteomes" id="UP000824469">
    <property type="component" value="Unassembled WGS sequence"/>
</dbReference>
<protein>
    <submittedName>
        <fullName evidence="1">Uncharacterized protein</fullName>
    </submittedName>
</protein>
<gene>
    <name evidence="1" type="ORF">KI387_014241</name>
</gene>
<keyword evidence="2" id="KW-1185">Reference proteome</keyword>
<dbReference type="EMBL" id="JAHRHJ020000009">
    <property type="protein sequence ID" value="KAH9302658.1"/>
    <property type="molecule type" value="Genomic_DNA"/>
</dbReference>
<evidence type="ECO:0000313" key="1">
    <source>
        <dbReference type="EMBL" id="KAH9302658.1"/>
    </source>
</evidence>
<organism evidence="1 2">
    <name type="scientific">Taxus chinensis</name>
    <name type="common">Chinese yew</name>
    <name type="synonym">Taxus wallichiana var. chinensis</name>
    <dbReference type="NCBI Taxonomy" id="29808"/>
    <lineage>
        <taxon>Eukaryota</taxon>
        <taxon>Viridiplantae</taxon>
        <taxon>Streptophyta</taxon>
        <taxon>Embryophyta</taxon>
        <taxon>Tracheophyta</taxon>
        <taxon>Spermatophyta</taxon>
        <taxon>Pinopsida</taxon>
        <taxon>Pinidae</taxon>
        <taxon>Conifers II</taxon>
        <taxon>Cupressales</taxon>
        <taxon>Taxaceae</taxon>
        <taxon>Taxus</taxon>
    </lineage>
</organism>
<evidence type="ECO:0000313" key="2">
    <source>
        <dbReference type="Proteomes" id="UP000824469"/>
    </source>
</evidence>
<comment type="caution">
    <text evidence="1">The sequence shown here is derived from an EMBL/GenBank/DDBJ whole genome shotgun (WGS) entry which is preliminary data.</text>
</comment>